<evidence type="ECO:0000256" key="9">
    <source>
        <dbReference type="ARBA" id="ARBA00022786"/>
    </source>
</evidence>
<keyword evidence="18" id="KW-1185">Reference proteome</keyword>
<evidence type="ECO:0000256" key="8">
    <source>
        <dbReference type="ARBA" id="ARBA00022771"/>
    </source>
</evidence>
<dbReference type="CDD" id="cd16461">
    <property type="entry name" value="RING-H2_EL5-like"/>
    <property type="match status" value="1"/>
</dbReference>
<evidence type="ECO:0000313" key="18">
    <source>
        <dbReference type="Proteomes" id="UP001189624"/>
    </source>
</evidence>
<keyword evidence="5" id="KW-0808">Transferase</keyword>
<dbReference type="Gene3D" id="3.30.40.10">
    <property type="entry name" value="Zinc/RING finger domain, C3HC4 (zinc finger)"/>
    <property type="match status" value="1"/>
</dbReference>
<comment type="catalytic activity">
    <reaction evidence="1">
        <text>S-ubiquitinyl-[E2 ubiquitin-conjugating enzyme]-L-cysteine + [acceptor protein]-L-lysine = [E2 ubiquitin-conjugating enzyme]-L-cysteine + N(6)-ubiquitinyl-[acceptor protein]-L-lysine.</text>
        <dbReference type="EC" id="2.3.2.27"/>
    </reaction>
</comment>
<dbReference type="PANTHER" id="PTHR46913:SF19">
    <property type="entry name" value="RING-TYPE E3 UBIQUITIN TRANSFERASE"/>
    <property type="match status" value="1"/>
</dbReference>
<sequence length="389" mass="43158">MVVCFFSSCSHVLNFSRMSFHPRKLFFPYLGSSDAATMGSRINGGPSPSPLPSPVSMSFPRFRPPLLDGDDMHQNLAPIIIIGIGSIGCVIMFLITLSKILKYYYLSRYNVSRRNPPILFDIRGDFTFSDDEEQEQVIRQHPIWFVPTEGLQESTIDSITVYRYRKDEGLVKEIECLVCLGEFQQEESLRLLPKCSHAFHVPCIDTWLRSHKTCPLCRASIAHDAGSVGGGTESDSSFSDIIEDMDECNGGGVRVGDEDSSVEGRIYGIEVLSECGEVSGHSSILIGSASDVGTQAQAFDEENESKMKRSFSLDSSSASMVFHDVLDIQSLDTNTNTNLVVEKKASISGNKDDDDDVGITKEFNDSTTEYKVASIEHELQERHLSLRFS</sequence>
<proteinExistence type="inferred from homology"/>
<comment type="subcellular location">
    <subcellularLocation>
        <location evidence="2">Membrane</location>
        <topology evidence="2">Single-pass membrane protein</topology>
    </subcellularLocation>
</comment>
<evidence type="ECO:0000256" key="13">
    <source>
        <dbReference type="ARBA" id="ARBA00024209"/>
    </source>
</evidence>
<keyword evidence="8 14" id="KW-0863">Zinc-finger</keyword>
<dbReference type="SUPFAM" id="SSF57850">
    <property type="entry name" value="RING/U-box"/>
    <property type="match status" value="1"/>
</dbReference>
<evidence type="ECO:0000256" key="7">
    <source>
        <dbReference type="ARBA" id="ARBA00022723"/>
    </source>
</evidence>
<evidence type="ECO:0000256" key="14">
    <source>
        <dbReference type="PROSITE-ProRule" id="PRU00175"/>
    </source>
</evidence>
<dbReference type="Proteomes" id="UP001189624">
    <property type="component" value="Chromosome 1"/>
</dbReference>
<evidence type="ECO:0000256" key="12">
    <source>
        <dbReference type="ARBA" id="ARBA00023136"/>
    </source>
</evidence>
<dbReference type="GO" id="GO:0008270">
    <property type="term" value="F:zinc ion binding"/>
    <property type="evidence" value="ECO:0007669"/>
    <property type="project" value="UniProtKB-KW"/>
</dbReference>
<gene>
    <name evidence="17" type="ORF">AYBTSS11_LOCUS2009</name>
</gene>
<keyword evidence="12 15" id="KW-0472">Membrane</keyword>
<dbReference type="Gramene" id="rna-AYBTSS11_LOCUS2009">
    <property type="protein sequence ID" value="CAJ1854696.1"/>
    <property type="gene ID" value="gene-AYBTSS11_LOCUS2009"/>
</dbReference>
<evidence type="ECO:0000256" key="6">
    <source>
        <dbReference type="ARBA" id="ARBA00022692"/>
    </source>
</evidence>
<keyword evidence="6 15" id="KW-0812">Transmembrane</keyword>
<dbReference type="Pfam" id="PF13639">
    <property type="entry name" value="zf-RING_2"/>
    <property type="match status" value="1"/>
</dbReference>
<evidence type="ECO:0000256" key="2">
    <source>
        <dbReference type="ARBA" id="ARBA00004167"/>
    </source>
</evidence>
<dbReference type="PROSITE" id="PS50089">
    <property type="entry name" value="ZF_RING_2"/>
    <property type="match status" value="1"/>
</dbReference>
<dbReference type="InterPro" id="IPR044600">
    <property type="entry name" value="ATL1/ATL16-like"/>
</dbReference>
<evidence type="ECO:0000259" key="16">
    <source>
        <dbReference type="PROSITE" id="PS50089"/>
    </source>
</evidence>
<protein>
    <recommendedName>
        <fullName evidence="4">RING-type E3 ubiquitin transferase</fullName>
        <ecNumber evidence="4">2.3.2.27</ecNumber>
    </recommendedName>
</protein>
<evidence type="ECO:0000256" key="4">
    <source>
        <dbReference type="ARBA" id="ARBA00012483"/>
    </source>
</evidence>
<reference evidence="17" key="1">
    <citation type="submission" date="2023-10" db="EMBL/GenBank/DDBJ databases">
        <authorList>
            <person name="Domelevo Entfellner J.-B."/>
        </authorList>
    </citation>
    <scope>NUCLEOTIDE SEQUENCE</scope>
</reference>
<dbReference type="SMART" id="SM00184">
    <property type="entry name" value="RING"/>
    <property type="match status" value="1"/>
</dbReference>
<accession>A0AA86V6C6</accession>
<dbReference type="AlphaFoldDB" id="A0AA86V6C6"/>
<dbReference type="EMBL" id="OY731398">
    <property type="protein sequence ID" value="CAJ1854696.1"/>
    <property type="molecule type" value="Genomic_DNA"/>
</dbReference>
<dbReference type="InterPro" id="IPR013083">
    <property type="entry name" value="Znf_RING/FYVE/PHD"/>
</dbReference>
<dbReference type="GO" id="GO:0016567">
    <property type="term" value="P:protein ubiquitination"/>
    <property type="evidence" value="ECO:0007669"/>
    <property type="project" value="InterPro"/>
</dbReference>
<keyword evidence="7" id="KW-0479">Metal-binding</keyword>
<dbReference type="PANTHER" id="PTHR46913">
    <property type="entry name" value="RING-H2 FINGER PROTEIN ATL16"/>
    <property type="match status" value="1"/>
</dbReference>
<comment type="similarity">
    <text evidence="13">Belongs to the RING-type zinc finger family. ATL subfamily.</text>
</comment>
<dbReference type="GO" id="GO:0061630">
    <property type="term" value="F:ubiquitin protein ligase activity"/>
    <property type="evidence" value="ECO:0007669"/>
    <property type="project" value="UniProtKB-EC"/>
</dbReference>
<evidence type="ECO:0000256" key="15">
    <source>
        <dbReference type="SAM" id="Phobius"/>
    </source>
</evidence>
<dbReference type="GO" id="GO:0016020">
    <property type="term" value="C:membrane"/>
    <property type="evidence" value="ECO:0007669"/>
    <property type="project" value="UniProtKB-SubCell"/>
</dbReference>
<keyword evidence="9" id="KW-0833">Ubl conjugation pathway</keyword>
<comment type="pathway">
    <text evidence="3">Protein modification; protein ubiquitination.</text>
</comment>
<evidence type="ECO:0000256" key="11">
    <source>
        <dbReference type="ARBA" id="ARBA00022989"/>
    </source>
</evidence>
<evidence type="ECO:0000256" key="10">
    <source>
        <dbReference type="ARBA" id="ARBA00022833"/>
    </source>
</evidence>
<feature type="domain" description="RING-type" evidence="16">
    <location>
        <begin position="176"/>
        <end position="218"/>
    </location>
</feature>
<name>A0AA86V6C6_9FABA</name>
<evidence type="ECO:0000256" key="5">
    <source>
        <dbReference type="ARBA" id="ARBA00022679"/>
    </source>
</evidence>
<dbReference type="InterPro" id="IPR001841">
    <property type="entry name" value="Znf_RING"/>
</dbReference>
<dbReference type="EC" id="2.3.2.27" evidence="4"/>
<evidence type="ECO:0000256" key="3">
    <source>
        <dbReference type="ARBA" id="ARBA00004906"/>
    </source>
</evidence>
<evidence type="ECO:0000313" key="17">
    <source>
        <dbReference type="EMBL" id="CAJ1854696.1"/>
    </source>
</evidence>
<feature type="transmembrane region" description="Helical" evidence="15">
    <location>
        <begin position="76"/>
        <end position="97"/>
    </location>
</feature>
<evidence type="ECO:0000256" key="1">
    <source>
        <dbReference type="ARBA" id="ARBA00000900"/>
    </source>
</evidence>
<keyword evidence="11 15" id="KW-1133">Transmembrane helix</keyword>
<keyword evidence="10" id="KW-0862">Zinc</keyword>
<dbReference type="FunFam" id="3.30.40.10:FF:000187">
    <property type="entry name" value="E3 ubiquitin-protein ligase ATL6"/>
    <property type="match status" value="1"/>
</dbReference>
<organism evidence="17 18">
    <name type="scientific">Sphenostylis stenocarpa</name>
    <dbReference type="NCBI Taxonomy" id="92480"/>
    <lineage>
        <taxon>Eukaryota</taxon>
        <taxon>Viridiplantae</taxon>
        <taxon>Streptophyta</taxon>
        <taxon>Embryophyta</taxon>
        <taxon>Tracheophyta</taxon>
        <taxon>Spermatophyta</taxon>
        <taxon>Magnoliopsida</taxon>
        <taxon>eudicotyledons</taxon>
        <taxon>Gunneridae</taxon>
        <taxon>Pentapetalae</taxon>
        <taxon>rosids</taxon>
        <taxon>fabids</taxon>
        <taxon>Fabales</taxon>
        <taxon>Fabaceae</taxon>
        <taxon>Papilionoideae</taxon>
        <taxon>50 kb inversion clade</taxon>
        <taxon>NPAAA clade</taxon>
        <taxon>indigoferoid/millettioid clade</taxon>
        <taxon>Phaseoleae</taxon>
        <taxon>Sphenostylis</taxon>
    </lineage>
</organism>